<evidence type="ECO:0000256" key="11">
    <source>
        <dbReference type="ARBA" id="ARBA00023034"/>
    </source>
</evidence>
<evidence type="ECO:0000256" key="6">
    <source>
        <dbReference type="ARBA" id="ARBA00018074"/>
    </source>
</evidence>
<comment type="catalytic activity">
    <reaction evidence="17">
        <text>a 1,2-diacyl-sn-glycero-3-phospho-(1D-myo-inositol-3-phosphate)(in) = a 1,2-diacyl-sn-glycero-3-phospho-(1D-myo-inositol-3-phosphate)(out)</text>
        <dbReference type="Rhea" id="RHEA:67920"/>
        <dbReference type="ChEBI" id="CHEBI:58088"/>
    </reaction>
</comment>
<dbReference type="EMBL" id="WWBZ02000082">
    <property type="protein sequence ID" value="KAF4300930.1"/>
    <property type="molecule type" value="Genomic_DNA"/>
</dbReference>
<name>A0A8H4IH66_9PEZI</name>
<evidence type="ECO:0000256" key="12">
    <source>
        <dbReference type="ARBA" id="ARBA00023055"/>
    </source>
</evidence>
<evidence type="ECO:0000313" key="22">
    <source>
        <dbReference type="Proteomes" id="UP000572817"/>
    </source>
</evidence>
<feature type="transmembrane region" description="Helical" evidence="19">
    <location>
        <begin position="540"/>
        <end position="559"/>
    </location>
</feature>
<dbReference type="AlphaFoldDB" id="A0A8H4IH66"/>
<dbReference type="GO" id="GO:0005776">
    <property type="term" value="C:autophagosome"/>
    <property type="evidence" value="ECO:0007669"/>
    <property type="project" value="TreeGrafter"/>
</dbReference>
<keyword evidence="8 19" id="KW-0812">Transmembrane</keyword>
<dbReference type="PANTHER" id="PTHR13038">
    <property type="entry name" value="APG9 AUTOPHAGY 9"/>
    <property type="match status" value="1"/>
</dbReference>
<feature type="compositionally biased region" description="Polar residues" evidence="20">
    <location>
        <begin position="67"/>
        <end position="91"/>
    </location>
</feature>
<comment type="caution">
    <text evidence="21">The sequence shown here is derived from an EMBL/GenBank/DDBJ whole genome shotgun (WGS) entry which is preliminary data.</text>
</comment>
<dbReference type="GO" id="GO:0000139">
    <property type="term" value="C:Golgi membrane"/>
    <property type="evidence" value="ECO:0007669"/>
    <property type="project" value="UniProtKB-SubCell"/>
</dbReference>
<comment type="subcellular location">
    <subcellularLocation>
        <location evidence="1">Cytoplasmic vesicle membrane</location>
        <topology evidence="1">Multi-pass membrane protein</topology>
    </subcellularLocation>
    <subcellularLocation>
        <location evidence="2">Endoplasmic reticulum membrane</location>
        <topology evidence="2">Multi-pass membrane protein</topology>
    </subcellularLocation>
    <subcellularLocation>
        <location evidence="4">Golgi apparatus membrane</location>
        <topology evidence="4">Multi-pass membrane protein</topology>
    </subcellularLocation>
    <subcellularLocation>
        <location evidence="3 19">Preautophagosomal structure membrane</location>
        <topology evidence="3 19">Multi-pass membrane protein</topology>
    </subcellularLocation>
</comment>
<evidence type="ECO:0000256" key="16">
    <source>
        <dbReference type="ARBA" id="ARBA00024615"/>
    </source>
</evidence>
<evidence type="ECO:0000256" key="14">
    <source>
        <dbReference type="ARBA" id="ARBA00023329"/>
    </source>
</evidence>
<accession>A0A8H4IH66</accession>
<feature type="transmembrane region" description="Helical" evidence="19">
    <location>
        <begin position="641"/>
        <end position="662"/>
    </location>
</feature>
<evidence type="ECO:0000256" key="17">
    <source>
        <dbReference type="ARBA" id="ARBA00024621"/>
    </source>
</evidence>
<comment type="catalytic activity">
    <reaction evidence="15">
        <text>a 1,2-diacyl-sn-glycero-3-phospho-L-serine(in) = a 1,2-diacyl-sn-glycero-3-phospho-L-serine(out)</text>
        <dbReference type="Rhea" id="RHEA:38663"/>
        <dbReference type="ChEBI" id="CHEBI:57262"/>
    </reaction>
</comment>
<keyword evidence="12 19" id="KW-0445">Lipid transport</keyword>
<evidence type="ECO:0000256" key="8">
    <source>
        <dbReference type="ARBA" id="ARBA00022692"/>
    </source>
</evidence>
<comment type="caution">
    <text evidence="19">Lacks conserved residue(s) required for the propagation of feature annotation.</text>
</comment>
<dbReference type="GO" id="GO:0030659">
    <property type="term" value="C:cytoplasmic vesicle membrane"/>
    <property type="evidence" value="ECO:0007669"/>
    <property type="project" value="UniProtKB-SubCell"/>
</dbReference>
<evidence type="ECO:0000256" key="4">
    <source>
        <dbReference type="ARBA" id="ARBA00004653"/>
    </source>
</evidence>
<feature type="compositionally biased region" description="Polar residues" evidence="20">
    <location>
        <begin position="773"/>
        <end position="789"/>
    </location>
</feature>
<dbReference type="Pfam" id="PF04109">
    <property type="entry name" value="ATG9"/>
    <property type="match status" value="1"/>
</dbReference>
<comment type="similarity">
    <text evidence="5 19">Belongs to the ATG9 family.</text>
</comment>
<keyword evidence="7 19" id="KW-0813">Transport</keyword>
<evidence type="ECO:0000256" key="15">
    <source>
        <dbReference type="ARBA" id="ARBA00024479"/>
    </source>
</evidence>
<dbReference type="GO" id="GO:0000422">
    <property type="term" value="P:autophagy of mitochondrion"/>
    <property type="evidence" value="ECO:0007669"/>
    <property type="project" value="TreeGrafter"/>
</dbReference>
<dbReference type="GO" id="GO:0005789">
    <property type="term" value="C:endoplasmic reticulum membrane"/>
    <property type="evidence" value="ECO:0007669"/>
    <property type="project" value="UniProtKB-SubCell"/>
</dbReference>
<evidence type="ECO:0000256" key="5">
    <source>
        <dbReference type="ARBA" id="ARBA00006185"/>
    </source>
</evidence>
<dbReference type="OrthoDB" id="2020634at2759"/>
<evidence type="ECO:0000256" key="19">
    <source>
        <dbReference type="RuleBase" id="RU364027"/>
    </source>
</evidence>
<feature type="compositionally biased region" description="Polar residues" evidence="20">
    <location>
        <begin position="156"/>
        <end position="168"/>
    </location>
</feature>
<keyword evidence="10 19" id="KW-0072">Autophagy</keyword>
<keyword evidence="9 19" id="KW-1133">Transmembrane helix</keyword>
<dbReference type="Proteomes" id="UP000572817">
    <property type="component" value="Unassembled WGS sequence"/>
</dbReference>
<comment type="catalytic activity">
    <reaction evidence="18">
        <text>a 1,2-diacyl-sn-glycero-3-phosphocholine(in) = a 1,2-diacyl-sn-glycero-3-phosphocholine(out)</text>
        <dbReference type="Rhea" id="RHEA:38571"/>
        <dbReference type="ChEBI" id="CHEBI:57643"/>
    </reaction>
</comment>
<evidence type="ECO:0000256" key="18">
    <source>
        <dbReference type="ARBA" id="ARBA00024631"/>
    </source>
</evidence>
<keyword evidence="14" id="KW-0968">Cytoplasmic vesicle</keyword>
<keyword evidence="13 19" id="KW-0472">Membrane</keyword>
<evidence type="ECO:0000256" key="10">
    <source>
        <dbReference type="ARBA" id="ARBA00023006"/>
    </source>
</evidence>
<evidence type="ECO:0000313" key="21">
    <source>
        <dbReference type="EMBL" id="KAF4300930.1"/>
    </source>
</evidence>
<protein>
    <recommendedName>
        <fullName evidence="6 19">Autophagy-related protein 9</fullName>
    </recommendedName>
</protein>
<evidence type="ECO:0000256" key="1">
    <source>
        <dbReference type="ARBA" id="ARBA00004439"/>
    </source>
</evidence>
<dbReference type="InterPro" id="IPR007241">
    <property type="entry name" value="Autophagy-rel_prot_9"/>
</dbReference>
<sequence>MMASNLLSRLLPAADENSAYEPFSQRSPRMHRPEAGDHASLTLDEENLEARFQDTDLEHLLAEAADSQITTRSPSSNPDKSYNKAPQSGPSHNRPRWMQSAPSRPPASGVDEDDDVPESLLLDSDRPSGASSKERSRPRNQHAPPDRLPSPVPGPSTRSAKAQWNATRAHQRLHAAVPPPRQNRSQLGVNGVVFTDPKEEAMWRWANVHNLDRFLAEVYNYYQGHGMYSILLDQILNLLRTACVVATTTVLLFAINYKKIPESNSISDIFVEDAFRKIHGFWLFGLWIFLVCWVYKLVQVVLSIRPLWLMRNFYHYLLDIPDSDIQTATWQLVVQRLMALRDANLTTAQNISAKDRRALGANSKQRMDAHDIANRVMRRDNYLIALFNKDIPNLTVPVPFLGDIQFFSRTMELLLETCVMQFVFDADGHVRREFLASKERQNLIDCLKQRFKKAAILSILIAPVSVFYFVVSYFFHYFSEFRKDPSQLGSRMFTPMAEWKFREFNELRHMFEQRRNLAYPYAERYLNQFPKNKSDQICEFVAFVASIGIAVLVLASLLYPETITHLEILPGKPVFFWIGVLSAIYATARNQVANPTDLIFQPEQALEDVIEITHYCPSSWHGRLHTDEVRKDFSKLYQMKLVIFFEEVLSMVFTPFVLWHSLPLCSERIIDFFREFTIHVDGLGHVCSYAVFDFKKTDNIAQGNQMQQQTMGPRHGWYRANDGKLDASILGFMHAYGPGPGGRGPHTSHFALPPPFNPLAGSTTGVEHATHGARNQSGHRGTQRPTPRSTAAAGPGSPFGSVLLDPQHQPPLVTARHSPHHTARSRYNPNRNPPRHLDELDEEAEAGTTNARHALSPGQIPEDDSNLGESWLHNASSGGGGEDDTEGADRGRGAGVLGLLQQFQNAHAQGRGPGI</sequence>
<feature type="transmembrane region" description="Helical" evidence="19">
    <location>
        <begin position="281"/>
        <end position="302"/>
    </location>
</feature>
<evidence type="ECO:0000256" key="20">
    <source>
        <dbReference type="SAM" id="MobiDB-lite"/>
    </source>
</evidence>
<dbReference type="GO" id="GO:0034497">
    <property type="term" value="P:protein localization to phagophore assembly site"/>
    <property type="evidence" value="ECO:0007669"/>
    <property type="project" value="TreeGrafter"/>
</dbReference>
<proteinExistence type="inferred from homology"/>
<comment type="function">
    <text evidence="19">Phospholipid scramblase involved in autophagy. Cycles between the preautophagosomal structure/phagophore assembly site (PAS) and the cytoplasmic vesicle pool and supplies membrane for the growing autophagosome. Lipid scramblase activity plays a key role in preautophagosomal structure/phagophore assembly by distributing the phospholipids that arrive through ATG2 from the cytoplasmic to the luminal leaflet of the bilayer, thereby driving autophagosomal membrane expansion.</text>
</comment>
<feature type="region of interest" description="Disordered" evidence="20">
    <location>
        <begin position="64"/>
        <end position="188"/>
    </location>
</feature>
<organism evidence="21 22">
    <name type="scientific">Botryosphaeria dothidea</name>
    <dbReference type="NCBI Taxonomy" id="55169"/>
    <lineage>
        <taxon>Eukaryota</taxon>
        <taxon>Fungi</taxon>
        <taxon>Dikarya</taxon>
        <taxon>Ascomycota</taxon>
        <taxon>Pezizomycotina</taxon>
        <taxon>Dothideomycetes</taxon>
        <taxon>Dothideomycetes incertae sedis</taxon>
        <taxon>Botryosphaeriales</taxon>
        <taxon>Botryosphaeriaceae</taxon>
        <taxon>Botryosphaeria</taxon>
    </lineage>
</organism>
<gene>
    <name evidence="21" type="ORF">GTA08_BOTSDO10733</name>
</gene>
<evidence type="ECO:0000256" key="13">
    <source>
        <dbReference type="ARBA" id="ARBA00023136"/>
    </source>
</evidence>
<dbReference type="GO" id="GO:0034727">
    <property type="term" value="P:piecemeal microautophagy of the nucleus"/>
    <property type="evidence" value="ECO:0007669"/>
    <property type="project" value="TreeGrafter"/>
</dbReference>
<evidence type="ECO:0000256" key="7">
    <source>
        <dbReference type="ARBA" id="ARBA00022448"/>
    </source>
</evidence>
<keyword evidence="22" id="KW-1185">Reference proteome</keyword>
<dbReference type="PANTHER" id="PTHR13038:SF10">
    <property type="entry name" value="AUTOPHAGY-RELATED PROTEIN 9"/>
    <property type="match status" value="1"/>
</dbReference>
<dbReference type="GO" id="GO:0061709">
    <property type="term" value="P:reticulophagy"/>
    <property type="evidence" value="ECO:0007669"/>
    <property type="project" value="TreeGrafter"/>
</dbReference>
<feature type="region of interest" description="Disordered" evidence="20">
    <location>
        <begin position="754"/>
        <end position="895"/>
    </location>
</feature>
<feature type="region of interest" description="Disordered" evidence="20">
    <location>
        <begin position="1"/>
        <end position="47"/>
    </location>
</feature>
<feature type="transmembrane region" description="Helical" evidence="19">
    <location>
        <begin position="454"/>
        <end position="475"/>
    </location>
</feature>
<reference evidence="21" key="1">
    <citation type="submission" date="2020-04" db="EMBL/GenBank/DDBJ databases">
        <title>Genome Assembly and Annotation of Botryosphaeria dothidea sdau 11-99, a Latent Pathogen of Apple Fruit Ring Rot in China.</title>
        <authorList>
            <person name="Yu C."/>
            <person name="Diao Y."/>
            <person name="Lu Q."/>
            <person name="Zhao J."/>
            <person name="Cui S."/>
            <person name="Peng C."/>
            <person name="He B."/>
            <person name="Liu H."/>
        </authorList>
    </citation>
    <scope>NUCLEOTIDE SEQUENCE [LARGE SCALE GENOMIC DNA]</scope>
    <source>
        <strain evidence="21">Sdau11-99</strain>
    </source>
</reference>
<dbReference type="GO" id="GO:0006869">
    <property type="term" value="P:lipid transport"/>
    <property type="evidence" value="ECO:0007669"/>
    <property type="project" value="UniProtKB-KW"/>
</dbReference>
<keyword evidence="11" id="KW-0333">Golgi apparatus</keyword>
<comment type="catalytic activity">
    <reaction evidence="16">
        <text>a 1,2-diacyl-sn-glycero-3-phosphoethanolamine(in) = a 1,2-diacyl-sn-glycero-3-phosphoethanolamine(out)</text>
        <dbReference type="Rhea" id="RHEA:38895"/>
        <dbReference type="ChEBI" id="CHEBI:64612"/>
    </reaction>
</comment>
<evidence type="ECO:0000256" key="3">
    <source>
        <dbReference type="ARBA" id="ARBA00004511"/>
    </source>
</evidence>
<evidence type="ECO:0000256" key="9">
    <source>
        <dbReference type="ARBA" id="ARBA00022989"/>
    </source>
</evidence>
<dbReference type="GO" id="GO:0034045">
    <property type="term" value="C:phagophore assembly site membrane"/>
    <property type="evidence" value="ECO:0007669"/>
    <property type="project" value="UniProtKB-SubCell"/>
</dbReference>
<evidence type="ECO:0000256" key="2">
    <source>
        <dbReference type="ARBA" id="ARBA00004477"/>
    </source>
</evidence>